<feature type="non-terminal residue" evidence="1">
    <location>
        <position position="1"/>
    </location>
</feature>
<dbReference type="Proteomes" id="UP000218334">
    <property type="component" value="Unassembled WGS sequence"/>
</dbReference>
<accession>A0A2H3B3K0</accession>
<dbReference type="EMBL" id="KZ293445">
    <property type="protein sequence ID" value="PBK65445.1"/>
    <property type="molecule type" value="Genomic_DNA"/>
</dbReference>
<name>A0A2H3B3K0_9AGAR</name>
<protein>
    <submittedName>
        <fullName evidence="1">Uncharacterized protein</fullName>
    </submittedName>
</protein>
<evidence type="ECO:0000313" key="2">
    <source>
        <dbReference type="Proteomes" id="UP000218334"/>
    </source>
</evidence>
<evidence type="ECO:0000313" key="1">
    <source>
        <dbReference type="EMBL" id="PBK65445.1"/>
    </source>
</evidence>
<proteinExistence type="predicted"/>
<sequence length="73" mass="8385">SIKRSYLTDSFFKMIIEDPMANRTFVVREGLVWMTNGRGDKVLCVPDGVHSERSMKEIILDQVHAILGHYGFQ</sequence>
<gene>
    <name evidence="1" type="ORF">ARMSODRAFT_891915</name>
</gene>
<dbReference type="AlphaFoldDB" id="A0A2H3B3K0"/>
<organism evidence="1 2">
    <name type="scientific">Armillaria solidipes</name>
    <dbReference type="NCBI Taxonomy" id="1076256"/>
    <lineage>
        <taxon>Eukaryota</taxon>
        <taxon>Fungi</taxon>
        <taxon>Dikarya</taxon>
        <taxon>Basidiomycota</taxon>
        <taxon>Agaricomycotina</taxon>
        <taxon>Agaricomycetes</taxon>
        <taxon>Agaricomycetidae</taxon>
        <taxon>Agaricales</taxon>
        <taxon>Marasmiineae</taxon>
        <taxon>Physalacriaceae</taxon>
        <taxon>Armillaria</taxon>
    </lineage>
</organism>
<reference evidence="2" key="1">
    <citation type="journal article" date="2017" name="Nat. Ecol. Evol.">
        <title>Genome expansion and lineage-specific genetic innovations in the forest pathogenic fungi Armillaria.</title>
        <authorList>
            <person name="Sipos G."/>
            <person name="Prasanna A.N."/>
            <person name="Walter M.C."/>
            <person name="O'Connor E."/>
            <person name="Balint B."/>
            <person name="Krizsan K."/>
            <person name="Kiss B."/>
            <person name="Hess J."/>
            <person name="Varga T."/>
            <person name="Slot J."/>
            <person name="Riley R."/>
            <person name="Boka B."/>
            <person name="Rigling D."/>
            <person name="Barry K."/>
            <person name="Lee J."/>
            <person name="Mihaltcheva S."/>
            <person name="LaButti K."/>
            <person name="Lipzen A."/>
            <person name="Waldron R."/>
            <person name="Moloney N.M."/>
            <person name="Sperisen C."/>
            <person name="Kredics L."/>
            <person name="Vagvoelgyi C."/>
            <person name="Patrignani A."/>
            <person name="Fitzpatrick D."/>
            <person name="Nagy I."/>
            <person name="Doyle S."/>
            <person name="Anderson J.B."/>
            <person name="Grigoriev I.V."/>
            <person name="Gueldener U."/>
            <person name="Muensterkoetter M."/>
            <person name="Nagy L.G."/>
        </authorList>
    </citation>
    <scope>NUCLEOTIDE SEQUENCE [LARGE SCALE GENOMIC DNA]</scope>
    <source>
        <strain evidence="2">28-4</strain>
    </source>
</reference>
<keyword evidence="2" id="KW-1185">Reference proteome</keyword>